<gene>
    <name evidence="4" type="ORF">DVW87_17490</name>
</gene>
<evidence type="ECO:0000313" key="4">
    <source>
        <dbReference type="EMBL" id="RDE04208.1"/>
    </source>
</evidence>
<comment type="caution">
    <text evidence="4">The sequence shown here is derived from an EMBL/GenBank/DDBJ whole genome shotgun (WGS) entry which is preliminary data.</text>
</comment>
<name>A0A369VPA4_9SPHN</name>
<dbReference type="NCBIfam" id="NF041492">
    <property type="entry name" value="MobF"/>
    <property type="match status" value="1"/>
</dbReference>
<dbReference type="PANTHER" id="PTHR43788">
    <property type="entry name" value="DNA2/NAM7 HELICASE FAMILY MEMBER"/>
    <property type="match status" value="1"/>
</dbReference>
<dbReference type="GO" id="GO:0003678">
    <property type="term" value="F:DNA helicase activity"/>
    <property type="evidence" value="ECO:0007669"/>
    <property type="project" value="UniProtKB-ARBA"/>
</dbReference>
<evidence type="ECO:0000259" key="3">
    <source>
        <dbReference type="Pfam" id="PF08751"/>
    </source>
</evidence>
<dbReference type="SUPFAM" id="SSF52540">
    <property type="entry name" value="P-loop containing nucleoside triphosphate hydrolases"/>
    <property type="match status" value="2"/>
</dbReference>
<sequence length="997" mass="106826">MTVRPNSIAGGGDAASYYAADNYYTGEQEGPSEWGGGGAEELGLSGSVDAGTFAEVLDGKLPNGTVIARGGNGERAPGFELTFSAPKSVSLVAMIGRDERVMPAFAEAIRNTMTWAEERFGEVRSGKGGAVIEPGRLVYAIFHHDLSRKLDPQAHAHVVVANAAQRGDGRWVALHNPALWKHSSTIGAVFHADFRARLEQLGYRTEITGKHGQFEISGIPRAAIDAFSARREQILSRAAELGASGPKAMETIAVSTRDAKQAGDATVARAMWAEKAEVHGAAISAVVDAARGIERPRSILDAVRAWGTALLERITHAFGPRPEPLLHGTDAVRRSAELASGYAVAAGVRHLGEREASFTYSDLLKSSLDMAEKGATVRGIEARIERLREAGVIISGPRGSLHADRLTTRDMLATEKALVAAAHGGVGQGTPILDAASVDSALDRAANRREVKLSAEQRVAAHAMLSGANRIQVVQGDAGTGKSFLFELVREVGAEVGAGMLVLVPQNKLMDDLTGRGLEVRSLASVLKEHGSRTGPAKPNEQLSALMKGKVVVMEEASMVSSRQLAGLFEVARNGEAAKLVLVGDVKQIPAVEAGRPFALLQEAGAPTVRLTENRRQQTDVLRDAASLAREGRVAAAFERLGDKVQQSPHPAGAAVVEYLKLSPEERDRTALLTSGHVLREAVLETVRAELLAQGKLGADALSLRSWDTLNLTREELRQVRHWAEGMRLDIYRHQAGLVPGSYEVGLIDRASGMLELAREGRAQLFDPRSLRSGGEGAALSVPGEIDVREGDRLVFTASDLKRGMSNGAAVTLTAIDGDTLHLSGRDRNHVIGPDDPMRERLGHGAVLNIHRAQGVTVDRAITVMDSRDRLLNSESLYYVLQTRAREDVSLHTDDKKALAIAIETHRGDVPHASDVAPELSLSGRERFDPATGELPRLDDPGASDRRQLEAMSAALRSIGSEPAKPVAEAVRQAPTSVRELVKEPEIEIDHDYDFDM</sequence>
<dbReference type="InterPro" id="IPR050534">
    <property type="entry name" value="Coronavir_polyprotein_1ab"/>
</dbReference>
<dbReference type="EMBL" id="QQNB01000006">
    <property type="protein sequence ID" value="RDE04208.1"/>
    <property type="molecule type" value="Genomic_DNA"/>
</dbReference>
<dbReference type="Gene3D" id="3.40.50.300">
    <property type="entry name" value="P-loop containing nucleotide triphosphate hydrolases"/>
    <property type="match status" value="2"/>
</dbReference>
<dbReference type="Proteomes" id="UP000253918">
    <property type="component" value="Unassembled WGS sequence"/>
</dbReference>
<organism evidence="4 5">
    <name type="scientific">Sphingomonas aracearum</name>
    <dbReference type="NCBI Taxonomy" id="2283317"/>
    <lineage>
        <taxon>Bacteria</taxon>
        <taxon>Pseudomonadati</taxon>
        <taxon>Pseudomonadota</taxon>
        <taxon>Alphaproteobacteria</taxon>
        <taxon>Sphingomonadales</taxon>
        <taxon>Sphingomonadaceae</taxon>
        <taxon>Sphingomonas</taxon>
    </lineage>
</organism>
<dbReference type="InterPro" id="IPR027417">
    <property type="entry name" value="P-loop_NTPase"/>
</dbReference>
<dbReference type="Pfam" id="PF08751">
    <property type="entry name" value="TrwC"/>
    <property type="match status" value="1"/>
</dbReference>
<dbReference type="InterPro" id="IPR014059">
    <property type="entry name" value="TraI/TrwC_relax"/>
</dbReference>
<evidence type="ECO:0000256" key="2">
    <source>
        <dbReference type="ARBA" id="ARBA00022840"/>
    </source>
</evidence>
<keyword evidence="1" id="KW-0547">Nucleotide-binding</keyword>
<dbReference type="OrthoDB" id="98563at2"/>
<evidence type="ECO:0000256" key="1">
    <source>
        <dbReference type="ARBA" id="ARBA00022741"/>
    </source>
</evidence>
<feature type="domain" description="TrwC relaxase" evidence="3">
    <location>
        <begin position="12"/>
        <end position="277"/>
    </location>
</feature>
<proteinExistence type="predicted"/>
<reference evidence="4 5" key="1">
    <citation type="submission" date="2018-07" db="EMBL/GenBank/DDBJ databases">
        <title>a novel species of Sphingomonas isolated from the rhizosphere soil of Araceae plant.</title>
        <authorList>
            <person name="Zhiyong W."/>
            <person name="Qinglan Z."/>
            <person name="Zhiwei F."/>
            <person name="Ding X."/>
            <person name="Gejiao W."/>
            <person name="Shixue Z."/>
        </authorList>
    </citation>
    <scope>NUCLEOTIDE SEQUENCE [LARGE SCALE GENOMIC DNA]</scope>
    <source>
        <strain evidence="4 5">WZY 27</strain>
    </source>
</reference>
<accession>A0A369VPA4</accession>
<dbReference type="PANTHER" id="PTHR43788:SF6">
    <property type="entry name" value="DNA HELICASE B"/>
    <property type="match status" value="1"/>
</dbReference>
<dbReference type="NCBIfam" id="TIGR02686">
    <property type="entry name" value="relax_trwC"/>
    <property type="match status" value="1"/>
</dbReference>
<dbReference type="GO" id="GO:0005524">
    <property type="term" value="F:ATP binding"/>
    <property type="evidence" value="ECO:0007669"/>
    <property type="project" value="UniProtKB-KW"/>
</dbReference>
<dbReference type="AlphaFoldDB" id="A0A369VPA4"/>
<keyword evidence="5" id="KW-1185">Reference proteome</keyword>
<dbReference type="InterPro" id="IPR014862">
    <property type="entry name" value="TrwC"/>
</dbReference>
<evidence type="ECO:0000313" key="5">
    <source>
        <dbReference type="Proteomes" id="UP000253918"/>
    </source>
</evidence>
<dbReference type="Pfam" id="PF13604">
    <property type="entry name" value="AAA_30"/>
    <property type="match status" value="1"/>
</dbReference>
<protein>
    <submittedName>
        <fullName evidence="4">Conjugative relaxase</fullName>
    </submittedName>
</protein>
<dbReference type="RefSeq" id="WP_114689053.1">
    <property type="nucleotide sequence ID" value="NZ_QQNB01000006.1"/>
</dbReference>
<dbReference type="SUPFAM" id="SSF55464">
    <property type="entry name" value="Origin of replication-binding domain, RBD-like"/>
    <property type="match status" value="1"/>
</dbReference>
<dbReference type="CDD" id="cd18809">
    <property type="entry name" value="SF1_C_RecD"/>
    <property type="match status" value="1"/>
</dbReference>
<keyword evidence="2" id="KW-0067">ATP-binding</keyword>